<evidence type="ECO:0000256" key="1">
    <source>
        <dbReference type="SAM" id="MobiDB-lite"/>
    </source>
</evidence>
<dbReference type="EMBL" id="JACCBN010000001">
    <property type="protein sequence ID" value="NYD38445.1"/>
    <property type="molecule type" value="Genomic_DNA"/>
</dbReference>
<evidence type="ECO:0000256" key="2">
    <source>
        <dbReference type="SAM" id="Phobius"/>
    </source>
</evidence>
<gene>
    <name evidence="3" type="ORF">BJ983_004547</name>
</gene>
<dbReference type="SUPFAM" id="SSF103473">
    <property type="entry name" value="MFS general substrate transporter"/>
    <property type="match status" value="1"/>
</dbReference>
<sequence length="118" mass="13195">MSATEESSRGSDPLGAPTPYEEMQRSPEFKALRDRWRRYIFLMSGLFLAWFLVYVLLADFAPGLVNTRLGGTNFTVGLLLGLLQFVSTFVIAVAYAKFAEKNIDPQAEALRETVEGKL</sequence>
<dbReference type="AlphaFoldDB" id="A0A7Y9DZV2"/>
<accession>A0A7Y9DZV2</accession>
<dbReference type="InterPro" id="IPR007436">
    <property type="entry name" value="DUF485"/>
</dbReference>
<keyword evidence="2" id="KW-1133">Transmembrane helix</keyword>
<dbReference type="InterPro" id="IPR036259">
    <property type="entry name" value="MFS_trans_sf"/>
</dbReference>
<proteinExistence type="predicted"/>
<keyword evidence="4" id="KW-1185">Reference proteome</keyword>
<keyword evidence="2" id="KW-0812">Transmembrane</keyword>
<reference evidence="3 4" key="1">
    <citation type="submission" date="2020-07" db="EMBL/GenBank/DDBJ databases">
        <title>Sequencing the genomes of 1000 actinobacteria strains.</title>
        <authorList>
            <person name="Klenk H.-P."/>
        </authorList>
    </citation>
    <scope>NUCLEOTIDE SEQUENCE [LARGE SCALE GENOMIC DNA]</scope>
    <source>
        <strain evidence="3 4">DSM 45772</strain>
    </source>
</reference>
<organism evidence="3 4">
    <name type="scientific">Actinomycetospora corticicola</name>
    <dbReference type="NCBI Taxonomy" id="663602"/>
    <lineage>
        <taxon>Bacteria</taxon>
        <taxon>Bacillati</taxon>
        <taxon>Actinomycetota</taxon>
        <taxon>Actinomycetes</taxon>
        <taxon>Pseudonocardiales</taxon>
        <taxon>Pseudonocardiaceae</taxon>
        <taxon>Actinomycetospora</taxon>
    </lineage>
</organism>
<feature type="region of interest" description="Disordered" evidence="1">
    <location>
        <begin position="1"/>
        <end position="25"/>
    </location>
</feature>
<dbReference type="RefSeq" id="WP_246325638.1">
    <property type="nucleotide sequence ID" value="NZ_BAABHP010000006.1"/>
</dbReference>
<keyword evidence="2" id="KW-0472">Membrane</keyword>
<dbReference type="Proteomes" id="UP000535890">
    <property type="component" value="Unassembled WGS sequence"/>
</dbReference>
<name>A0A7Y9DZV2_9PSEU</name>
<evidence type="ECO:0000313" key="3">
    <source>
        <dbReference type="EMBL" id="NYD38445.1"/>
    </source>
</evidence>
<feature type="transmembrane region" description="Helical" evidence="2">
    <location>
        <begin position="39"/>
        <end position="57"/>
    </location>
</feature>
<dbReference type="PANTHER" id="PTHR38441">
    <property type="entry name" value="INTEGRAL MEMBRANE PROTEIN-RELATED"/>
    <property type="match status" value="1"/>
</dbReference>
<dbReference type="Pfam" id="PF04341">
    <property type="entry name" value="DUF485"/>
    <property type="match status" value="1"/>
</dbReference>
<feature type="transmembrane region" description="Helical" evidence="2">
    <location>
        <begin position="77"/>
        <end position="96"/>
    </location>
</feature>
<comment type="caution">
    <text evidence="3">The sequence shown here is derived from an EMBL/GenBank/DDBJ whole genome shotgun (WGS) entry which is preliminary data.</text>
</comment>
<protein>
    <submittedName>
        <fullName evidence="3">Uncharacterized membrane protein (DUF485 family)</fullName>
    </submittedName>
</protein>
<dbReference type="PANTHER" id="PTHR38441:SF1">
    <property type="entry name" value="MEMBRANE PROTEIN"/>
    <property type="match status" value="1"/>
</dbReference>
<evidence type="ECO:0000313" key="4">
    <source>
        <dbReference type="Proteomes" id="UP000535890"/>
    </source>
</evidence>